<comment type="similarity">
    <text evidence="2">Belongs to the neutral ceramidase family.</text>
</comment>
<dbReference type="GO" id="GO:0046512">
    <property type="term" value="P:sphingosine biosynthetic process"/>
    <property type="evidence" value="ECO:0007669"/>
    <property type="project" value="TreeGrafter"/>
</dbReference>
<keyword evidence="1" id="KW-0862">Zinc</keyword>
<feature type="binding site" evidence="1">
    <location>
        <position position="250"/>
    </location>
    <ligand>
        <name>Zn(2+)</name>
        <dbReference type="ChEBI" id="CHEBI:29105"/>
    </ligand>
</feature>
<dbReference type="GO" id="GO:0042759">
    <property type="term" value="P:long-chain fatty acid biosynthetic process"/>
    <property type="evidence" value="ECO:0007669"/>
    <property type="project" value="TreeGrafter"/>
</dbReference>
<sequence>MLRLLAITLLACCLSACANAPAFTARYLTPPAPEPIAQAHFEAGISEVDITPPPGLPKAGFATWAKDGQGFRTRLKARAYFLRNTAGASVLILQTDLLAGSPLLHAALRERLAKSIHLPAHSLAITATHTHAAPGGFWGDDFYNGHAANAAGLEPRWFNFLLEQLSKASEQAYAARRPAKVALGQQEVWGLTRNRSLAPHLNNPGITGRSDDAARKYRAINPKLSLLRIDQQQADGHFKPAGAFMSFSIHGTGIPSASPDYHADIWAYLAIGSGRLLQAHYALDQPPIMGAFEASHADVAPNAVPGLLGFGEARRIGLGIAEQAAALFQRLDSQLQDDLPLRSAITEVNVLSEPSLGAVSLCEPAVGAALAAGAHEHRSPVLWHLPFIRPGQPRTFFTDTCQGGKHWLGTRWLQPLILPQEEFPHRWLIQSLHLGHTAWTLLPFEVTVQAGREIEAAVADSFRTQQAPLAWQVISSVANGYTGYATTADEYALQYYEGGHTLYGPNTARFLAAHAQQQSRTLLAQGSFQELPPTSNYRLRTGLYWPEAAAPSGAANVSTPTYHDPSIGQEDYWQIIWQAEAPIDWHQPLISIETRHGKQAAWQPLRRDGALVDDQGFDLGIRQLDAQHYQIRWYNPAFNADDQFRFRITGHNGAATRFSPAFP</sequence>
<comment type="catalytic activity">
    <reaction evidence="2">
        <text>an N-acylsphing-4-enine + H2O = sphing-4-enine + a fatty acid</text>
        <dbReference type="Rhea" id="RHEA:20856"/>
        <dbReference type="ChEBI" id="CHEBI:15377"/>
        <dbReference type="ChEBI" id="CHEBI:28868"/>
        <dbReference type="ChEBI" id="CHEBI:52639"/>
        <dbReference type="ChEBI" id="CHEBI:57756"/>
        <dbReference type="EC" id="3.5.1.23"/>
    </reaction>
</comment>
<evidence type="ECO:0000256" key="2">
    <source>
        <dbReference type="RuleBase" id="RU366019"/>
    </source>
</evidence>
<proteinExistence type="inferred from homology"/>
<keyword evidence="3" id="KW-0732">Signal</keyword>
<feature type="binding site" evidence="1">
    <location>
        <position position="129"/>
    </location>
    <ligand>
        <name>Zn(2+)</name>
        <dbReference type="ChEBI" id="CHEBI:29105"/>
    </ligand>
</feature>
<evidence type="ECO:0000313" key="6">
    <source>
        <dbReference type="Proteomes" id="UP000185766"/>
    </source>
</evidence>
<keyword evidence="2" id="KW-0746">Sphingolipid metabolism</keyword>
<feature type="chain" id="PRO_5010190883" description="Neutral ceramidase" evidence="3">
    <location>
        <begin position="21"/>
        <end position="663"/>
    </location>
</feature>
<dbReference type="GO" id="GO:0017040">
    <property type="term" value="F:N-acylsphingosine amidohydrolase activity"/>
    <property type="evidence" value="ECO:0007669"/>
    <property type="project" value="UniProtKB-UniRule"/>
</dbReference>
<gene>
    <name evidence="5" type="ORF">SAMN05216214_10679</name>
</gene>
<feature type="domain" description="Neutral/alkaline non-lysosomal ceramidase N-terminal" evidence="4">
    <location>
        <begin position="41"/>
        <end position="303"/>
    </location>
</feature>
<feature type="binding site" evidence="1">
    <location>
        <position position="484"/>
    </location>
    <ligand>
        <name>Zn(2+)</name>
        <dbReference type="ChEBI" id="CHEBI:29105"/>
    </ligand>
</feature>
<protein>
    <recommendedName>
        <fullName evidence="2">Neutral ceramidase</fullName>
        <ecNumber evidence="2">3.5.1.23</ecNumber>
    </recommendedName>
</protein>
<dbReference type="GO" id="GO:0046872">
    <property type="term" value="F:metal ion binding"/>
    <property type="evidence" value="ECO:0007669"/>
    <property type="project" value="UniProtKB-KW"/>
</dbReference>
<feature type="binding site" evidence="1">
    <location>
        <position position="445"/>
    </location>
    <ligand>
        <name>Zn(2+)</name>
        <dbReference type="ChEBI" id="CHEBI:29105"/>
    </ligand>
</feature>
<keyword evidence="6" id="KW-1185">Reference proteome</keyword>
<evidence type="ECO:0000256" key="3">
    <source>
        <dbReference type="SAM" id="SignalP"/>
    </source>
</evidence>
<evidence type="ECO:0000256" key="1">
    <source>
        <dbReference type="PIRSR" id="PIRSR606823-2"/>
    </source>
</evidence>
<dbReference type="InterPro" id="IPR031329">
    <property type="entry name" value="NEUT/ALK_ceramidase_N"/>
</dbReference>
<dbReference type="Pfam" id="PF04734">
    <property type="entry name" value="Ceramidase_alk"/>
    <property type="match status" value="2"/>
</dbReference>
<dbReference type="InterPro" id="IPR006823">
    <property type="entry name" value="Ceramidase_alk"/>
</dbReference>
<dbReference type="AlphaFoldDB" id="A0A1H7KUK0"/>
<dbReference type="STRING" id="1429083.GCA_001885685_01009"/>
<dbReference type="EC" id="3.5.1.23" evidence="2"/>
<dbReference type="EMBL" id="FOAS01000006">
    <property type="protein sequence ID" value="SEK90234.1"/>
    <property type="molecule type" value="Genomic_DNA"/>
</dbReference>
<keyword evidence="2" id="KW-0378">Hydrolase</keyword>
<dbReference type="PANTHER" id="PTHR12670:SF1">
    <property type="entry name" value="NEUTRAL CERAMIDASE"/>
    <property type="match status" value="1"/>
</dbReference>
<reference evidence="5 6" key="1">
    <citation type="submission" date="2016-10" db="EMBL/GenBank/DDBJ databases">
        <authorList>
            <person name="de Groot N.N."/>
        </authorList>
    </citation>
    <scope>NUCLEOTIDE SEQUENCE [LARGE SCALE GENOMIC DNA]</scope>
    <source>
        <strain evidence="5 6">JCM 19513</strain>
    </source>
</reference>
<dbReference type="RefSeq" id="WP_175474887.1">
    <property type="nucleotide sequence ID" value="NZ_FOAS01000006.1"/>
</dbReference>
<dbReference type="GO" id="GO:0005576">
    <property type="term" value="C:extracellular region"/>
    <property type="evidence" value="ECO:0007669"/>
    <property type="project" value="TreeGrafter"/>
</dbReference>
<comment type="cofactor">
    <cofactor evidence="1">
        <name>Zn(2+)</name>
        <dbReference type="ChEBI" id="CHEBI:29105"/>
    </cofactor>
    <text evidence="1">Binds 1 zinc ion per subunit.</text>
</comment>
<dbReference type="GO" id="GO:0046514">
    <property type="term" value="P:ceramide catabolic process"/>
    <property type="evidence" value="ECO:0007669"/>
    <property type="project" value="InterPro"/>
</dbReference>
<keyword evidence="1" id="KW-0479">Metal-binding</keyword>
<dbReference type="Proteomes" id="UP000185766">
    <property type="component" value="Unassembled WGS sequence"/>
</dbReference>
<evidence type="ECO:0000313" key="5">
    <source>
        <dbReference type="EMBL" id="SEK90234.1"/>
    </source>
</evidence>
<feature type="domain" description="Neutral/alkaline non-lysosomal ceramidase N-terminal" evidence="4">
    <location>
        <begin position="312"/>
        <end position="509"/>
    </location>
</feature>
<organism evidence="5 6">
    <name type="scientific">Atopomonas hussainii</name>
    <dbReference type="NCBI Taxonomy" id="1429083"/>
    <lineage>
        <taxon>Bacteria</taxon>
        <taxon>Pseudomonadati</taxon>
        <taxon>Pseudomonadota</taxon>
        <taxon>Gammaproteobacteria</taxon>
        <taxon>Pseudomonadales</taxon>
        <taxon>Pseudomonadaceae</taxon>
        <taxon>Atopomonas</taxon>
    </lineage>
</organism>
<dbReference type="GO" id="GO:0016020">
    <property type="term" value="C:membrane"/>
    <property type="evidence" value="ECO:0007669"/>
    <property type="project" value="GOC"/>
</dbReference>
<accession>A0A1H7KUK0</accession>
<keyword evidence="2" id="KW-0443">Lipid metabolism</keyword>
<feature type="signal peptide" evidence="3">
    <location>
        <begin position="1"/>
        <end position="20"/>
    </location>
</feature>
<name>A0A1H7KUK0_9GAMM</name>
<evidence type="ECO:0000259" key="4">
    <source>
        <dbReference type="Pfam" id="PF04734"/>
    </source>
</evidence>
<dbReference type="PANTHER" id="PTHR12670">
    <property type="entry name" value="CERAMIDASE"/>
    <property type="match status" value="1"/>
</dbReference>